<evidence type="ECO:0008006" key="3">
    <source>
        <dbReference type="Google" id="ProtNLM"/>
    </source>
</evidence>
<dbReference type="InterPro" id="IPR034595">
    <property type="entry name" value="NDUFAF8"/>
</dbReference>
<dbReference type="EMBL" id="MCFF01000002">
    <property type="protein sequence ID" value="ORZ28294.1"/>
    <property type="molecule type" value="Genomic_DNA"/>
</dbReference>
<name>A0A1Y2H2P2_9FUNG</name>
<keyword evidence="2" id="KW-1185">Reference proteome</keyword>
<dbReference type="GeneID" id="33571460"/>
<dbReference type="GO" id="GO:0005739">
    <property type="term" value="C:mitochondrion"/>
    <property type="evidence" value="ECO:0007669"/>
    <property type="project" value="InterPro"/>
</dbReference>
<proteinExistence type="predicted"/>
<dbReference type="PANTHER" id="PTHR34561">
    <property type="entry name" value="NADH DEHYDROGENASE [UBIQUINONE] 1 ALPHA SUBCOMPLEX ASSEMBLY FACTOR 8"/>
    <property type="match status" value="1"/>
</dbReference>
<organism evidence="1 2">
    <name type="scientific">Lobosporangium transversale</name>
    <dbReference type="NCBI Taxonomy" id="64571"/>
    <lineage>
        <taxon>Eukaryota</taxon>
        <taxon>Fungi</taxon>
        <taxon>Fungi incertae sedis</taxon>
        <taxon>Mucoromycota</taxon>
        <taxon>Mortierellomycotina</taxon>
        <taxon>Mortierellomycetes</taxon>
        <taxon>Mortierellales</taxon>
        <taxon>Mortierellaceae</taxon>
        <taxon>Lobosporangium</taxon>
    </lineage>
</organism>
<dbReference type="PANTHER" id="PTHR34561:SF1">
    <property type="entry name" value="NADH DEHYDROGENASE [UBIQUINONE] 1 ALPHA SUBCOMPLEX ASSEMBLY FACTOR 8"/>
    <property type="match status" value="1"/>
</dbReference>
<sequence length="60" mass="6492">MSKPRRTVAAFSASIATCASTATAYGACISATMNDVHKGVCEKEFLAFKECVQASMKRKW</sequence>
<gene>
    <name evidence="1" type="ORF">BCR41DRAFT_418387</name>
</gene>
<dbReference type="RefSeq" id="XP_021885979.1">
    <property type="nucleotide sequence ID" value="XM_022029617.1"/>
</dbReference>
<protein>
    <recommendedName>
        <fullName evidence="3">IMS import disulfide relay-system CHCH-CHCH-like Cx9C domain-containing protein</fullName>
    </recommendedName>
</protein>
<reference evidence="1 2" key="1">
    <citation type="submission" date="2016-07" db="EMBL/GenBank/DDBJ databases">
        <title>Pervasive Adenine N6-methylation of Active Genes in Fungi.</title>
        <authorList>
            <consortium name="DOE Joint Genome Institute"/>
            <person name="Mondo S.J."/>
            <person name="Dannebaum R.O."/>
            <person name="Kuo R.C."/>
            <person name="Labutti K."/>
            <person name="Haridas S."/>
            <person name="Kuo A."/>
            <person name="Salamov A."/>
            <person name="Ahrendt S.R."/>
            <person name="Lipzen A."/>
            <person name="Sullivan W."/>
            <person name="Andreopoulos W.B."/>
            <person name="Clum A."/>
            <person name="Lindquist E."/>
            <person name="Daum C."/>
            <person name="Ramamoorthy G.K."/>
            <person name="Gryganskyi A."/>
            <person name="Culley D."/>
            <person name="Magnuson J.K."/>
            <person name="James T.Y."/>
            <person name="O'Malley M.A."/>
            <person name="Stajich J.E."/>
            <person name="Spatafora J.W."/>
            <person name="Visel A."/>
            <person name="Grigoriev I.V."/>
        </authorList>
    </citation>
    <scope>NUCLEOTIDE SEQUENCE [LARGE SCALE GENOMIC DNA]</scope>
    <source>
        <strain evidence="1 2">NRRL 3116</strain>
    </source>
</reference>
<comment type="caution">
    <text evidence="1">The sequence shown here is derived from an EMBL/GenBank/DDBJ whole genome shotgun (WGS) entry which is preliminary data.</text>
</comment>
<evidence type="ECO:0000313" key="1">
    <source>
        <dbReference type="EMBL" id="ORZ28294.1"/>
    </source>
</evidence>
<dbReference type="InParanoid" id="A0A1Y2H2P2"/>
<accession>A0A1Y2H2P2</accession>
<dbReference type="GO" id="GO:0032981">
    <property type="term" value="P:mitochondrial respiratory chain complex I assembly"/>
    <property type="evidence" value="ECO:0007669"/>
    <property type="project" value="InterPro"/>
</dbReference>
<dbReference type="AlphaFoldDB" id="A0A1Y2H2P2"/>
<dbReference type="OrthoDB" id="3821113at2759"/>
<dbReference type="Proteomes" id="UP000193648">
    <property type="component" value="Unassembled WGS sequence"/>
</dbReference>
<evidence type="ECO:0000313" key="2">
    <source>
        <dbReference type="Proteomes" id="UP000193648"/>
    </source>
</evidence>